<dbReference type="GO" id="GO:0003779">
    <property type="term" value="F:actin binding"/>
    <property type="evidence" value="ECO:0007669"/>
    <property type="project" value="UniProtKB-KW"/>
</dbReference>
<feature type="region of interest" description="Disordered" evidence="14">
    <location>
        <begin position="93"/>
        <end position="154"/>
    </location>
</feature>
<keyword evidence="5" id="KW-0813">Transport</keyword>
<dbReference type="Pfam" id="PF16474">
    <property type="entry name" value="KIND"/>
    <property type="match status" value="1"/>
</dbReference>
<gene>
    <name evidence="16" type="ORF">pipiens_010522</name>
</gene>
<organism evidence="16 17">
    <name type="scientific">Culex pipiens pipiens</name>
    <name type="common">Northern house mosquito</name>
    <dbReference type="NCBI Taxonomy" id="38569"/>
    <lineage>
        <taxon>Eukaryota</taxon>
        <taxon>Metazoa</taxon>
        <taxon>Ecdysozoa</taxon>
        <taxon>Arthropoda</taxon>
        <taxon>Hexapoda</taxon>
        <taxon>Insecta</taxon>
        <taxon>Pterygota</taxon>
        <taxon>Neoptera</taxon>
        <taxon>Endopterygota</taxon>
        <taxon>Diptera</taxon>
        <taxon>Nematocera</taxon>
        <taxon>Culicoidea</taxon>
        <taxon>Culicidae</taxon>
        <taxon>Culicinae</taxon>
        <taxon>Culicini</taxon>
        <taxon>Culex</taxon>
        <taxon>Culex</taxon>
    </lineage>
</organism>
<evidence type="ECO:0000256" key="2">
    <source>
        <dbReference type="ARBA" id="ARBA00004245"/>
    </source>
</evidence>
<evidence type="ECO:0000313" key="17">
    <source>
        <dbReference type="Proteomes" id="UP001562425"/>
    </source>
</evidence>
<evidence type="ECO:0000256" key="5">
    <source>
        <dbReference type="ARBA" id="ARBA00022448"/>
    </source>
</evidence>
<comment type="similarity">
    <text evidence="4">Belongs to the spire family.</text>
</comment>
<dbReference type="InterPro" id="IPR029901">
    <property type="entry name" value="Spire"/>
</dbReference>
<feature type="compositionally biased region" description="Pro residues" evidence="14">
    <location>
        <begin position="7"/>
        <end position="16"/>
    </location>
</feature>
<sequence>MAEEPSSPIPACPPLPKDLVAAVTSPRKPPPSKPINRDVNNRRFPKAAPVVVTPNEDTVSLEEVLKTFNAPISEDQAWALIYQSARMFKAALLQEGEGDGDGDDSGGGGGDDGDSGSGGGSVSGGKGGKRRGRRRRPEIRLPVKTRHLNVNKDGSCSVAVGDEVHI</sequence>
<evidence type="ECO:0000256" key="12">
    <source>
        <dbReference type="ARBA" id="ARBA00023212"/>
    </source>
</evidence>
<evidence type="ECO:0000256" key="10">
    <source>
        <dbReference type="ARBA" id="ARBA00023136"/>
    </source>
</evidence>
<evidence type="ECO:0000256" key="1">
    <source>
        <dbReference type="ARBA" id="ARBA00004180"/>
    </source>
</evidence>
<dbReference type="PROSITE" id="PS51377">
    <property type="entry name" value="KIND"/>
    <property type="match status" value="1"/>
</dbReference>
<dbReference type="GO" id="GO:0005886">
    <property type="term" value="C:plasma membrane"/>
    <property type="evidence" value="ECO:0007669"/>
    <property type="project" value="UniProtKB-SubCell"/>
</dbReference>
<keyword evidence="13" id="KW-0968">Cytoplasmic vesicle</keyword>
<evidence type="ECO:0000256" key="9">
    <source>
        <dbReference type="ARBA" id="ARBA00022927"/>
    </source>
</evidence>
<keyword evidence="12" id="KW-0206">Cytoskeleton</keyword>
<protein>
    <recommendedName>
        <fullName evidence="15">KIND domain-containing protein</fullName>
    </recommendedName>
</protein>
<dbReference type="GO" id="GO:0015031">
    <property type="term" value="P:protein transport"/>
    <property type="evidence" value="ECO:0007669"/>
    <property type="project" value="UniProtKB-KW"/>
</dbReference>
<keyword evidence="9" id="KW-0653">Protein transport</keyword>
<keyword evidence="17" id="KW-1185">Reference proteome</keyword>
<evidence type="ECO:0000259" key="15">
    <source>
        <dbReference type="PROSITE" id="PS51377"/>
    </source>
</evidence>
<feature type="compositionally biased region" description="Gly residues" evidence="14">
    <location>
        <begin position="105"/>
        <end position="126"/>
    </location>
</feature>
<evidence type="ECO:0000256" key="7">
    <source>
        <dbReference type="ARBA" id="ARBA00022490"/>
    </source>
</evidence>
<feature type="region of interest" description="Disordered" evidence="14">
    <location>
        <begin position="1"/>
        <end position="49"/>
    </location>
</feature>
<comment type="subcellular location">
    <subcellularLocation>
        <location evidence="3">Cell membrane</location>
        <topology evidence="3">Peripheral membrane protein</topology>
        <orientation evidence="3">Cytoplasmic side</orientation>
    </subcellularLocation>
    <subcellularLocation>
        <location evidence="2">Cytoplasm</location>
        <location evidence="2">Cytoskeleton</location>
    </subcellularLocation>
    <subcellularLocation>
        <location evidence="1">Cytoplasmic vesicle membrane</location>
        <topology evidence="1">Peripheral membrane protein</topology>
        <orientation evidence="1">Cytoplasmic side</orientation>
    </subcellularLocation>
</comment>
<accession>A0ABD1DAC7</accession>
<evidence type="ECO:0000256" key="3">
    <source>
        <dbReference type="ARBA" id="ARBA00004413"/>
    </source>
</evidence>
<proteinExistence type="inferred from homology"/>
<dbReference type="PANTHER" id="PTHR21345:SF3">
    <property type="entry name" value="PROTEIN SPIRE"/>
    <property type="match status" value="1"/>
</dbReference>
<dbReference type="Proteomes" id="UP001562425">
    <property type="component" value="Unassembled WGS sequence"/>
</dbReference>
<keyword evidence="8" id="KW-0677">Repeat</keyword>
<dbReference type="Gene3D" id="1.10.510.10">
    <property type="entry name" value="Transferase(Phosphotransferase) domain 1"/>
    <property type="match status" value="1"/>
</dbReference>
<name>A0ABD1DAC7_CULPP</name>
<feature type="domain" description="KIND" evidence="15">
    <location>
        <begin position="59"/>
        <end position="166"/>
    </location>
</feature>
<dbReference type="GO" id="GO:0005856">
    <property type="term" value="C:cytoskeleton"/>
    <property type="evidence" value="ECO:0007669"/>
    <property type="project" value="UniProtKB-SubCell"/>
</dbReference>
<evidence type="ECO:0000256" key="4">
    <source>
        <dbReference type="ARBA" id="ARBA00010956"/>
    </source>
</evidence>
<dbReference type="InterPro" id="IPR011019">
    <property type="entry name" value="KIND_dom"/>
</dbReference>
<keyword evidence="11" id="KW-0009">Actin-binding</keyword>
<evidence type="ECO:0000256" key="14">
    <source>
        <dbReference type="SAM" id="MobiDB-lite"/>
    </source>
</evidence>
<evidence type="ECO:0000313" key="16">
    <source>
        <dbReference type="EMBL" id="KAL1396409.1"/>
    </source>
</evidence>
<evidence type="ECO:0000256" key="13">
    <source>
        <dbReference type="ARBA" id="ARBA00023329"/>
    </source>
</evidence>
<dbReference type="PANTHER" id="PTHR21345">
    <property type="entry name" value="SPIRE"/>
    <property type="match status" value="1"/>
</dbReference>
<dbReference type="EMBL" id="JBEHCU010006716">
    <property type="protein sequence ID" value="KAL1396409.1"/>
    <property type="molecule type" value="Genomic_DNA"/>
</dbReference>
<evidence type="ECO:0000256" key="11">
    <source>
        <dbReference type="ARBA" id="ARBA00023203"/>
    </source>
</evidence>
<keyword evidence="7" id="KW-0963">Cytoplasm</keyword>
<keyword evidence="6" id="KW-1003">Cell membrane</keyword>
<evidence type="ECO:0000256" key="6">
    <source>
        <dbReference type="ARBA" id="ARBA00022475"/>
    </source>
</evidence>
<keyword evidence="10" id="KW-0472">Membrane</keyword>
<evidence type="ECO:0000256" key="8">
    <source>
        <dbReference type="ARBA" id="ARBA00022737"/>
    </source>
</evidence>
<reference evidence="16 17" key="1">
    <citation type="submission" date="2024-05" db="EMBL/GenBank/DDBJ databases">
        <title>Culex pipiens pipiens assembly and annotation.</title>
        <authorList>
            <person name="Alout H."/>
            <person name="Durand T."/>
        </authorList>
    </citation>
    <scope>NUCLEOTIDE SEQUENCE [LARGE SCALE GENOMIC DNA]</scope>
    <source>
        <strain evidence="16">HA-2024</strain>
        <tissue evidence="16">Whole body</tissue>
    </source>
</reference>
<feature type="compositionally biased region" description="Basic residues" evidence="14">
    <location>
        <begin position="127"/>
        <end position="149"/>
    </location>
</feature>
<dbReference type="GO" id="GO:0030659">
    <property type="term" value="C:cytoplasmic vesicle membrane"/>
    <property type="evidence" value="ECO:0007669"/>
    <property type="project" value="UniProtKB-SubCell"/>
</dbReference>
<dbReference type="AlphaFoldDB" id="A0ABD1DAC7"/>
<comment type="caution">
    <text evidence="16">The sequence shown here is derived from an EMBL/GenBank/DDBJ whole genome shotgun (WGS) entry which is preliminary data.</text>
</comment>